<dbReference type="Proteomes" id="UP000053789">
    <property type="component" value="Unassembled WGS sequence"/>
</dbReference>
<dbReference type="GeneID" id="27696787"/>
<evidence type="ECO:0000313" key="2">
    <source>
        <dbReference type="EMBL" id="KIW95275.1"/>
    </source>
</evidence>
<dbReference type="EMBL" id="KN846984">
    <property type="protein sequence ID" value="KIW95275.1"/>
    <property type="molecule type" value="Genomic_DNA"/>
</dbReference>
<protein>
    <submittedName>
        <fullName evidence="2">Uncharacterized protein</fullName>
    </submittedName>
</protein>
<dbReference type="AlphaFoldDB" id="A0A0D2HWG6"/>
<feature type="region of interest" description="Disordered" evidence="1">
    <location>
        <begin position="74"/>
        <end position="108"/>
    </location>
</feature>
<reference evidence="2" key="1">
    <citation type="submission" date="2015-01" db="EMBL/GenBank/DDBJ databases">
        <title>The Genome Sequence of Cladophialophora bantiana CBS 173.52.</title>
        <authorList>
            <consortium name="The Broad Institute Genomics Platform"/>
            <person name="Cuomo C."/>
            <person name="de Hoog S."/>
            <person name="Gorbushina A."/>
            <person name="Stielow B."/>
            <person name="Teixiera M."/>
            <person name="Abouelleil A."/>
            <person name="Chapman S.B."/>
            <person name="Priest M."/>
            <person name="Young S.K."/>
            <person name="Wortman J."/>
            <person name="Nusbaum C."/>
            <person name="Birren B."/>
        </authorList>
    </citation>
    <scope>NUCLEOTIDE SEQUENCE [LARGE SCALE GENOMIC DNA]</scope>
    <source>
        <strain evidence="2">CBS 173.52</strain>
    </source>
</reference>
<organism evidence="2 3">
    <name type="scientific">Cladophialophora bantiana (strain ATCC 10958 / CBS 173.52 / CDC B-1940 / NIH 8579)</name>
    <name type="common">Xylohypha bantiana</name>
    <dbReference type="NCBI Taxonomy" id="1442370"/>
    <lineage>
        <taxon>Eukaryota</taxon>
        <taxon>Fungi</taxon>
        <taxon>Dikarya</taxon>
        <taxon>Ascomycota</taxon>
        <taxon>Pezizomycotina</taxon>
        <taxon>Eurotiomycetes</taxon>
        <taxon>Chaetothyriomycetidae</taxon>
        <taxon>Chaetothyriales</taxon>
        <taxon>Herpotrichiellaceae</taxon>
        <taxon>Cladophialophora</taxon>
    </lineage>
</organism>
<keyword evidence="3" id="KW-1185">Reference proteome</keyword>
<sequence length="108" mass="12274">MGYICTRKVLTSDHPFHTVADEVARNKETHAMTENPLEMPDVKLDEEEDDASDLADEEFDERQKLTEEELRRLEEMEEGQGKIIVEVDGGNTQEDAKSEGSGLMFDVE</sequence>
<evidence type="ECO:0000256" key="1">
    <source>
        <dbReference type="SAM" id="MobiDB-lite"/>
    </source>
</evidence>
<dbReference type="VEuPathDB" id="FungiDB:Z519_03859"/>
<proteinExistence type="predicted"/>
<feature type="compositionally biased region" description="Acidic residues" evidence="1">
    <location>
        <begin position="44"/>
        <end position="60"/>
    </location>
</feature>
<name>A0A0D2HWG6_CLAB1</name>
<feature type="region of interest" description="Disordered" evidence="1">
    <location>
        <begin position="27"/>
        <end position="62"/>
    </location>
</feature>
<evidence type="ECO:0000313" key="3">
    <source>
        <dbReference type="Proteomes" id="UP000053789"/>
    </source>
</evidence>
<gene>
    <name evidence="2" type="ORF">Z519_03859</name>
</gene>
<accession>A0A0D2HWG6</accession>
<dbReference type="RefSeq" id="XP_016621944.1">
    <property type="nucleotide sequence ID" value="XM_016761606.1"/>
</dbReference>
<dbReference type="HOGENOM" id="CLU_2196660_0_0_1"/>